<reference evidence="8" key="1">
    <citation type="submission" date="2016-10" db="EMBL/GenBank/DDBJ databases">
        <authorList>
            <person name="Varghese N."/>
            <person name="Submissions S."/>
        </authorList>
    </citation>
    <scope>NUCLEOTIDE SEQUENCE [LARGE SCALE GENOMIC DNA]</scope>
    <source>
        <strain evidence="8">LMG 25555</strain>
    </source>
</reference>
<accession>A0A0J6GG25</accession>
<dbReference type="OrthoDB" id="4319499at2"/>
<dbReference type="InterPro" id="IPR037069">
    <property type="entry name" value="AcylCoA_DH/ox_N_sf"/>
</dbReference>
<dbReference type="AlphaFoldDB" id="A0A0J6GG25"/>
<dbReference type="SUPFAM" id="SSF56645">
    <property type="entry name" value="Acyl-CoA dehydrogenase NM domain-like"/>
    <property type="match status" value="1"/>
</dbReference>
<dbReference type="InterPro" id="IPR036250">
    <property type="entry name" value="AcylCo_DH-like_C"/>
</dbReference>
<keyword evidence="4" id="KW-0274">FAD</keyword>
<dbReference type="Pfam" id="PF00441">
    <property type="entry name" value="Acyl-CoA_dh_1"/>
    <property type="match status" value="1"/>
</dbReference>
<evidence type="ECO:0000259" key="6">
    <source>
        <dbReference type="Pfam" id="PF00441"/>
    </source>
</evidence>
<evidence type="ECO:0000256" key="5">
    <source>
        <dbReference type="ARBA" id="ARBA00023002"/>
    </source>
</evidence>
<evidence type="ECO:0000256" key="3">
    <source>
        <dbReference type="ARBA" id="ARBA00022630"/>
    </source>
</evidence>
<dbReference type="RefSeq" id="WP_048358067.1">
    <property type="nucleotide sequence ID" value="NZ_FNUD01000002.1"/>
</dbReference>
<gene>
    <name evidence="8" type="ORF">SAMN04489800_2994</name>
</gene>
<dbReference type="Gene3D" id="1.10.540.10">
    <property type="entry name" value="Acyl-CoA dehydrogenase/oxidase, N-terminal domain"/>
    <property type="match status" value="1"/>
</dbReference>
<comment type="caution">
    <text evidence="8">The sequence shown here is derived from an EMBL/GenBank/DDBJ whole genome shotgun (WGS) entry which is preliminary data.</text>
</comment>
<evidence type="ECO:0000256" key="2">
    <source>
        <dbReference type="ARBA" id="ARBA00009347"/>
    </source>
</evidence>
<dbReference type="SUPFAM" id="SSF47203">
    <property type="entry name" value="Acyl-CoA dehydrogenase C-terminal domain-like"/>
    <property type="match status" value="1"/>
</dbReference>
<keyword evidence="5" id="KW-0560">Oxidoreductase</keyword>
<dbReference type="InterPro" id="IPR046373">
    <property type="entry name" value="Acyl-CoA_Oxase/DH_mid-dom_sf"/>
</dbReference>
<dbReference type="GO" id="GO:0003995">
    <property type="term" value="F:acyl-CoA dehydrogenase activity"/>
    <property type="evidence" value="ECO:0007669"/>
    <property type="project" value="TreeGrafter"/>
</dbReference>
<evidence type="ECO:0000256" key="1">
    <source>
        <dbReference type="ARBA" id="ARBA00001974"/>
    </source>
</evidence>
<dbReference type="InterPro" id="IPR009100">
    <property type="entry name" value="AcylCoA_DH/oxidase_NM_dom_sf"/>
</dbReference>
<dbReference type="InterPro" id="IPR009075">
    <property type="entry name" value="AcylCo_DH/oxidase_C"/>
</dbReference>
<dbReference type="PANTHER" id="PTHR43884:SF20">
    <property type="entry name" value="ACYL-COA DEHYDROGENASE FADE28"/>
    <property type="match status" value="1"/>
</dbReference>
<dbReference type="EMBL" id="FNUD01000002">
    <property type="protein sequence ID" value="SEE94282.1"/>
    <property type="molecule type" value="Genomic_DNA"/>
</dbReference>
<keyword evidence="3" id="KW-0285">Flavoprotein</keyword>
<feature type="domain" description="Acyl-CoA dehydrogenase/oxidase N-terminal" evidence="7">
    <location>
        <begin position="6"/>
        <end position="107"/>
    </location>
</feature>
<dbReference type="Proteomes" id="UP000183613">
    <property type="component" value="Unassembled WGS sequence"/>
</dbReference>
<name>A0A0J6GG25_PSEDM</name>
<protein>
    <recommendedName>
        <fullName evidence="10">Acyl-CoA dehydrogenase</fullName>
    </recommendedName>
</protein>
<evidence type="ECO:0008006" key="10">
    <source>
        <dbReference type="Google" id="ProtNLM"/>
    </source>
</evidence>
<comment type="similarity">
    <text evidence="2">Belongs to the acyl-CoA dehydrogenase family.</text>
</comment>
<dbReference type="PANTHER" id="PTHR43884">
    <property type="entry name" value="ACYL-COA DEHYDROGENASE"/>
    <property type="match status" value="1"/>
</dbReference>
<evidence type="ECO:0000313" key="9">
    <source>
        <dbReference type="Proteomes" id="UP000183613"/>
    </source>
</evidence>
<keyword evidence="9" id="KW-1185">Reference proteome</keyword>
<dbReference type="PATRIC" id="fig|882211.3.peg.81"/>
<proteinExistence type="inferred from homology"/>
<feature type="domain" description="Acyl-CoA dehydrogenase/oxidase C-terminal" evidence="6">
    <location>
        <begin position="227"/>
        <end position="356"/>
    </location>
</feature>
<organism evidence="8 9">
    <name type="scientific">Pseudomonas deceptionensis</name>
    <dbReference type="NCBI Taxonomy" id="882211"/>
    <lineage>
        <taxon>Bacteria</taxon>
        <taxon>Pseudomonadati</taxon>
        <taxon>Pseudomonadota</taxon>
        <taxon>Gammaproteobacteria</taxon>
        <taxon>Pseudomonadales</taxon>
        <taxon>Pseudomonadaceae</taxon>
        <taxon>Pseudomonas</taxon>
    </lineage>
</organism>
<dbReference type="Gene3D" id="1.20.140.10">
    <property type="entry name" value="Butyryl-CoA Dehydrogenase, subunit A, domain 3"/>
    <property type="match status" value="1"/>
</dbReference>
<comment type="cofactor">
    <cofactor evidence="1">
        <name>FAD</name>
        <dbReference type="ChEBI" id="CHEBI:57692"/>
    </cofactor>
</comment>
<dbReference type="InterPro" id="IPR013786">
    <property type="entry name" value="AcylCoA_DH/ox_N"/>
</dbReference>
<evidence type="ECO:0000259" key="7">
    <source>
        <dbReference type="Pfam" id="PF02771"/>
    </source>
</evidence>
<evidence type="ECO:0000313" key="8">
    <source>
        <dbReference type="EMBL" id="SEE94282.1"/>
    </source>
</evidence>
<dbReference type="GO" id="GO:0050660">
    <property type="term" value="F:flavin adenine dinucleotide binding"/>
    <property type="evidence" value="ECO:0007669"/>
    <property type="project" value="InterPro"/>
</dbReference>
<evidence type="ECO:0000256" key="4">
    <source>
        <dbReference type="ARBA" id="ARBA00022827"/>
    </source>
</evidence>
<dbReference type="Gene3D" id="2.40.110.10">
    <property type="entry name" value="Butyryl-CoA Dehydrogenase, subunit A, domain 2"/>
    <property type="match status" value="1"/>
</dbReference>
<dbReference type="Pfam" id="PF02771">
    <property type="entry name" value="Acyl-CoA_dh_N"/>
    <property type="match status" value="1"/>
</dbReference>
<sequence>MDFEFTEDQVAISEMAGSVFADYCTDDRLRQFDTSEQAFMEPLWQLCVETGLQALAIPEAQGGSGLGMTELMRVLEAQGRALGQVPLWRHQLAAATLAQFADPSLKAWAVDAAAGRAMLSLDLSGLNNAQGIELHAVAAGGGWRVDGRVAALALAEQSQAALLLVTAEGQPRLALVELANKAIEHVPGRMTHGEAIADLRIAALQITPEQLLPASALSWLEPRAIASLAALQLGVSTVQIRRTVEYVTERRQFERSIGSFQAVQMSMANAHIALEALRSCLWQLCYRLDAGLPAPSEALATAWQACEAGHLIGHNAQHVHGGIGVDLTYPMHRFLYWSRALGCALGGSAASLERLGDWLSHNDKLGWKYDLAEHQAL</sequence>